<keyword evidence="3" id="KW-1185">Reference proteome</keyword>
<evidence type="ECO:0000313" key="3">
    <source>
        <dbReference type="Proteomes" id="UP000237000"/>
    </source>
</evidence>
<name>A0A2P5DV18_TREOI</name>
<feature type="transmembrane region" description="Helical" evidence="1">
    <location>
        <begin position="6"/>
        <end position="23"/>
    </location>
</feature>
<keyword evidence="1" id="KW-0812">Transmembrane</keyword>
<evidence type="ECO:0000256" key="1">
    <source>
        <dbReference type="SAM" id="Phobius"/>
    </source>
</evidence>
<accession>A0A2P5DV18</accession>
<dbReference type="InParanoid" id="A0A2P5DV18"/>
<dbReference type="EMBL" id="JXTC01000247">
    <property type="protein sequence ID" value="PON77130.1"/>
    <property type="molecule type" value="Genomic_DNA"/>
</dbReference>
<evidence type="ECO:0008006" key="4">
    <source>
        <dbReference type="Google" id="ProtNLM"/>
    </source>
</evidence>
<keyword evidence="1" id="KW-1133">Transmembrane helix</keyword>
<dbReference type="Proteomes" id="UP000237000">
    <property type="component" value="Unassembled WGS sequence"/>
</dbReference>
<dbReference type="AlphaFoldDB" id="A0A2P5DV18"/>
<reference evidence="3" key="1">
    <citation type="submission" date="2016-06" db="EMBL/GenBank/DDBJ databases">
        <title>Parallel loss of symbiosis genes in relatives of nitrogen-fixing non-legume Parasponia.</title>
        <authorList>
            <person name="Van Velzen R."/>
            <person name="Holmer R."/>
            <person name="Bu F."/>
            <person name="Rutten L."/>
            <person name="Van Zeijl A."/>
            <person name="Liu W."/>
            <person name="Santuari L."/>
            <person name="Cao Q."/>
            <person name="Sharma T."/>
            <person name="Shen D."/>
            <person name="Roswanjaya Y."/>
            <person name="Wardhani T."/>
            <person name="Kalhor M.S."/>
            <person name="Jansen J."/>
            <person name="Van den Hoogen J."/>
            <person name="Gungor B."/>
            <person name="Hartog M."/>
            <person name="Hontelez J."/>
            <person name="Verver J."/>
            <person name="Yang W.-C."/>
            <person name="Schijlen E."/>
            <person name="Repin R."/>
            <person name="Schilthuizen M."/>
            <person name="Schranz E."/>
            <person name="Heidstra R."/>
            <person name="Miyata K."/>
            <person name="Fedorova E."/>
            <person name="Kohlen W."/>
            <person name="Bisseling T."/>
            <person name="Smit S."/>
            <person name="Geurts R."/>
        </authorList>
    </citation>
    <scope>NUCLEOTIDE SEQUENCE [LARGE SCALE GENOMIC DNA]</scope>
    <source>
        <strain evidence="3">cv. RG33-2</strain>
    </source>
</reference>
<comment type="caution">
    <text evidence="2">The sequence shown here is derived from an EMBL/GenBank/DDBJ whole genome shotgun (WGS) entry which is preliminary data.</text>
</comment>
<gene>
    <name evidence="2" type="ORF">TorRG33x02_241020</name>
</gene>
<sequence length="105" mass="12424">MCRTSSNTLFHLFYLLILIKPCYFLSRIKWIIGVLYFLLSIATGKYAWTPSSGISVSDKMSNDNETYWNNLRVVMSQRISLCLVNCLKRKRIKDKLNNLRNKRRK</sequence>
<organism evidence="2 3">
    <name type="scientific">Trema orientale</name>
    <name type="common">Charcoal tree</name>
    <name type="synonym">Celtis orientalis</name>
    <dbReference type="NCBI Taxonomy" id="63057"/>
    <lineage>
        <taxon>Eukaryota</taxon>
        <taxon>Viridiplantae</taxon>
        <taxon>Streptophyta</taxon>
        <taxon>Embryophyta</taxon>
        <taxon>Tracheophyta</taxon>
        <taxon>Spermatophyta</taxon>
        <taxon>Magnoliopsida</taxon>
        <taxon>eudicotyledons</taxon>
        <taxon>Gunneridae</taxon>
        <taxon>Pentapetalae</taxon>
        <taxon>rosids</taxon>
        <taxon>fabids</taxon>
        <taxon>Rosales</taxon>
        <taxon>Cannabaceae</taxon>
        <taxon>Trema</taxon>
    </lineage>
</organism>
<protein>
    <recommendedName>
        <fullName evidence="4">Transmembrane protein</fullName>
    </recommendedName>
</protein>
<evidence type="ECO:0000313" key="2">
    <source>
        <dbReference type="EMBL" id="PON77130.1"/>
    </source>
</evidence>
<proteinExistence type="predicted"/>
<keyword evidence="1" id="KW-0472">Membrane</keyword>